<dbReference type="GO" id="GO:0005886">
    <property type="term" value="C:plasma membrane"/>
    <property type="evidence" value="ECO:0007669"/>
    <property type="project" value="TreeGrafter"/>
</dbReference>
<organism evidence="9">
    <name type="scientific">Amblyomma cajennense</name>
    <name type="common">Cayenne tick</name>
    <name type="synonym">Acarus cajennensis</name>
    <dbReference type="NCBI Taxonomy" id="34607"/>
    <lineage>
        <taxon>Eukaryota</taxon>
        <taxon>Metazoa</taxon>
        <taxon>Ecdysozoa</taxon>
        <taxon>Arthropoda</taxon>
        <taxon>Chelicerata</taxon>
        <taxon>Arachnida</taxon>
        <taxon>Acari</taxon>
        <taxon>Parasitiformes</taxon>
        <taxon>Ixodida</taxon>
        <taxon>Ixodoidea</taxon>
        <taxon>Ixodidae</taxon>
        <taxon>Amblyomminae</taxon>
        <taxon>Amblyomma</taxon>
    </lineage>
</organism>
<dbReference type="SUPFAM" id="SSF50630">
    <property type="entry name" value="Acid proteases"/>
    <property type="match status" value="1"/>
</dbReference>
<evidence type="ECO:0000259" key="8">
    <source>
        <dbReference type="PROSITE" id="PS51767"/>
    </source>
</evidence>
<dbReference type="PANTHER" id="PTHR47965">
    <property type="entry name" value="ASPARTYL PROTEASE-RELATED"/>
    <property type="match status" value="1"/>
</dbReference>
<keyword evidence="6" id="KW-0865">Zymogen</keyword>
<sequence length="434" mass="48335">WGHHISYSTCYAHDQFYNPGRKTSGGHRFCGLHCTGQLRNTSTTDESVHRYRKQRHCSHILRRKNLVTPFYTNRSSSFVPTGELALKKFVEGGYNGTIGNDVLQGWGRTSSLTVPIVAITSSENMFPPHSQWQGLWGLAFPPLTKEQSFMDALSSQTGITHYVLSFCKQNETDSAQSSGVLTFNGKIPEGTIFTSVYIPAYFAVYVSNIKLGAREWPGSCSELNEKPVIVDSGTTDLKVPQVVFDWMFDALCEHAAYNFSREENAVYCLEDGFLKADLPTLEIFLPDASGKIFSLKVPPAVLFQEVSLKRGDHGCFRLGVGALPKDFLIGYSILKGLTTVFDLGNKRVGFSPLHCDADDVIVKYAGKNYTGDSCDWNFPPLDTGRTWGVFLYIIVATCLLCGLPFLIVGLLRLRKKIQIYRGRTVSDRDGLIEI</sequence>
<accession>A0A023FCA1</accession>
<dbReference type="AlphaFoldDB" id="A0A023FCA1"/>
<keyword evidence="3" id="KW-0732">Signal</keyword>
<evidence type="ECO:0000313" key="9">
    <source>
        <dbReference type="EMBL" id="JAC19312.1"/>
    </source>
</evidence>
<evidence type="ECO:0000256" key="7">
    <source>
        <dbReference type="SAM" id="Phobius"/>
    </source>
</evidence>
<dbReference type="GO" id="GO:0005768">
    <property type="term" value="C:endosome"/>
    <property type="evidence" value="ECO:0007669"/>
    <property type="project" value="TreeGrafter"/>
</dbReference>
<keyword evidence="4" id="KW-0064">Aspartyl protease</keyword>
<reference evidence="9" key="1">
    <citation type="submission" date="2014-03" db="EMBL/GenBank/DDBJ databases">
        <title>The sialotranscriptome of Amblyomma triste, Amblyomma parvum and Amblyomma cajennense ticks, uncovered by 454-based RNA-seq.</title>
        <authorList>
            <person name="Garcia G.R."/>
            <person name="Gardinassi L.G."/>
            <person name="Ribeiro J.M."/>
            <person name="Anatriello E."/>
            <person name="Ferreira B.R."/>
            <person name="Moreira H.N."/>
            <person name="Mafra C."/>
            <person name="Olegario M.M."/>
            <person name="Szabo P.J."/>
            <person name="Miranda-Santos I.K."/>
            <person name="Maruyama S.R."/>
        </authorList>
    </citation>
    <scope>NUCLEOTIDE SEQUENCE</scope>
    <source>
        <strain evidence="9">Uberlandia</strain>
        <tissue evidence="9">Salivary glands</tissue>
    </source>
</reference>
<dbReference type="InterPro" id="IPR021109">
    <property type="entry name" value="Peptidase_aspartic_dom_sf"/>
</dbReference>
<name>A0A023FCA1_AMBCJ</name>
<dbReference type="Gene3D" id="2.40.70.10">
    <property type="entry name" value="Acid Proteases"/>
    <property type="match status" value="2"/>
</dbReference>
<feature type="non-terminal residue" evidence="9">
    <location>
        <position position="1"/>
    </location>
</feature>
<dbReference type="GO" id="GO:0005802">
    <property type="term" value="C:trans-Golgi network"/>
    <property type="evidence" value="ECO:0007669"/>
    <property type="project" value="TreeGrafter"/>
</dbReference>
<keyword evidence="5" id="KW-0378">Hydrolase</keyword>
<evidence type="ECO:0000256" key="4">
    <source>
        <dbReference type="ARBA" id="ARBA00022750"/>
    </source>
</evidence>
<dbReference type="InterPro" id="IPR001461">
    <property type="entry name" value="Aspartic_peptidase_A1"/>
</dbReference>
<dbReference type="PROSITE" id="PS51767">
    <property type="entry name" value="PEPTIDASE_A1"/>
    <property type="match status" value="1"/>
</dbReference>
<keyword evidence="2" id="KW-0645">Protease</keyword>
<dbReference type="Pfam" id="PF00026">
    <property type="entry name" value="Asp"/>
    <property type="match status" value="1"/>
</dbReference>
<keyword evidence="7" id="KW-1133">Transmembrane helix</keyword>
<evidence type="ECO:0000256" key="6">
    <source>
        <dbReference type="ARBA" id="ARBA00023145"/>
    </source>
</evidence>
<evidence type="ECO:0000256" key="1">
    <source>
        <dbReference type="ARBA" id="ARBA00007447"/>
    </source>
</evidence>
<feature type="domain" description="Peptidase A1" evidence="8">
    <location>
        <begin position="1"/>
        <end position="351"/>
    </location>
</feature>
<evidence type="ECO:0000256" key="2">
    <source>
        <dbReference type="ARBA" id="ARBA00022670"/>
    </source>
</evidence>
<dbReference type="InterPro" id="IPR033121">
    <property type="entry name" value="PEPTIDASE_A1"/>
</dbReference>
<keyword evidence="7" id="KW-0812">Transmembrane</keyword>
<dbReference type="GO" id="GO:0004190">
    <property type="term" value="F:aspartic-type endopeptidase activity"/>
    <property type="evidence" value="ECO:0007669"/>
    <property type="project" value="UniProtKB-KW"/>
</dbReference>
<proteinExistence type="evidence at transcript level"/>
<keyword evidence="7" id="KW-0472">Membrane</keyword>
<dbReference type="PANTHER" id="PTHR47965:SF12">
    <property type="entry name" value="ASPARTIC PROTEINASE 3-RELATED"/>
    <property type="match status" value="1"/>
</dbReference>
<evidence type="ECO:0000256" key="3">
    <source>
        <dbReference type="ARBA" id="ARBA00022729"/>
    </source>
</evidence>
<comment type="similarity">
    <text evidence="1">Belongs to the peptidase A1 family.</text>
</comment>
<dbReference type="GO" id="GO:0006509">
    <property type="term" value="P:membrane protein ectodomain proteolysis"/>
    <property type="evidence" value="ECO:0007669"/>
    <property type="project" value="TreeGrafter"/>
</dbReference>
<evidence type="ECO:0000256" key="5">
    <source>
        <dbReference type="ARBA" id="ARBA00022801"/>
    </source>
</evidence>
<protein>
    <submittedName>
        <fullName evidence="9">Putative beta-secretase</fullName>
    </submittedName>
</protein>
<dbReference type="GO" id="GO:0050435">
    <property type="term" value="P:amyloid-beta metabolic process"/>
    <property type="evidence" value="ECO:0007669"/>
    <property type="project" value="TreeGrafter"/>
</dbReference>
<feature type="transmembrane region" description="Helical" evidence="7">
    <location>
        <begin position="389"/>
        <end position="413"/>
    </location>
</feature>
<dbReference type="EMBL" id="GBBK01005170">
    <property type="protein sequence ID" value="JAC19312.1"/>
    <property type="molecule type" value="mRNA"/>
</dbReference>